<dbReference type="RefSeq" id="WP_182583796.1">
    <property type="nucleotide sequence ID" value="NZ_JABVCQ010000014.1"/>
</dbReference>
<comment type="pathway">
    <text evidence="16">Cell wall biogenesis; peptidoglycan biosynthesis.</text>
</comment>
<accession>A0A839HDG3</accession>
<protein>
    <recommendedName>
        <fullName evidence="16">Peptidoglycan D,D-transpeptidase FtsI</fullName>
        <ecNumber evidence="16">3.4.16.4</ecNumber>
    </recommendedName>
    <alternativeName>
        <fullName evidence="16">Penicillin-binding protein 3</fullName>
        <shortName evidence="16">PBP-3</shortName>
    </alternativeName>
</protein>
<evidence type="ECO:0000256" key="9">
    <source>
        <dbReference type="ARBA" id="ARBA00022960"/>
    </source>
</evidence>
<dbReference type="GO" id="GO:0005886">
    <property type="term" value="C:plasma membrane"/>
    <property type="evidence" value="ECO:0007669"/>
    <property type="project" value="UniProtKB-UniRule"/>
</dbReference>
<sequence>MSNANFQSQSPQSRQQRMQRQRIQMPNFTQRQRLLGGLVGLALVTVVASAFYRQVVETEFLQDQGEKRFVREREIPARRGVIMDRNGEPLAISTAVATFTANPRQLVGQDEAITALARVLELEPDKLREQVESNRQRGFIYLRRRMEHQTVAAVKAVVKQFKLQGIGVETEYRRFYPGGEVFGQVIGYTDVADQGLEGIELAMNASLRAEPGSRRVIQDGHGQMIADVEQVRPPRHGQDLRLSLDRRLQFLAYRELKRAVLDNNAVGGSAVLMDVASGEILAMVNQPAFNPNVLRPDNVDQRRNRAVTDVFEPGSTVKPLVMGLALESGRVRPDTPINTSPGQMAVGRNRVRDVHNYGQLNATSVITKSSNVGIVKVAFQLPPEALWQLYDHLGFGHVTAVNFPGERKGRVPAADGWSQFEHATLAFGYGLNVTAVQLAQAYATVANDGVLHPPTLLHYNPRTTAEVESPTARRIFSPTTAAAVRAMMETVVSDVGTAKRAGIDGYRIAGKTGTARKAGPHGYAAGLYQAVFAGMAPASHPRFVMVIMVDEPHGAAYYGGLVAAPVFSKTMQTALRLYNVAPDDPTVSLLLQPTAPANSGKTRKVRQP</sequence>
<dbReference type="InterPro" id="IPR005311">
    <property type="entry name" value="PBP_dimer"/>
</dbReference>
<keyword evidence="2 16" id="KW-1003">Cell membrane</keyword>
<reference evidence="20 21" key="1">
    <citation type="journal article" date="2020" name="Arch. Microbiol.">
        <title>The genome sequence of the giant phototrophic gammaproteobacterium Thiospirillum jenense gives insight into its physiological properties and phylogenetic relationships.</title>
        <authorList>
            <person name="Imhoff J.F."/>
            <person name="Meyer T.E."/>
            <person name="Kyndt J.A."/>
        </authorList>
    </citation>
    <scope>NUCLEOTIDE SEQUENCE [LARGE SCALE GENOMIC DNA]</scope>
    <source>
        <strain evidence="20 21">DSM 216</strain>
    </source>
</reference>
<keyword evidence="12 16" id="KW-0472">Membrane</keyword>
<keyword evidence="13 16" id="KW-0717">Septation</keyword>
<evidence type="ECO:0000256" key="15">
    <source>
        <dbReference type="ARBA" id="ARBA00023316"/>
    </source>
</evidence>
<evidence type="ECO:0000256" key="10">
    <source>
        <dbReference type="ARBA" id="ARBA00022984"/>
    </source>
</evidence>
<keyword evidence="21" id="KW-1185">Reference proteome</keyword>
<evidence type="ECO:0000259" key="19">
    <source>
        <dbReference type="Pfam" id="PF03717"/>
    </source>
</evidence>
<dbReference type="Gene3D" id="1.10.150.770">
    <property type="match status" value="1"/>
</dbReference>
<evidence type="ECO:0000256" key="17">
    <source>
        <dbReference type="SAM" id="MobiDB-lite"/>
    </source>
</evidence>
<comment type="similarity">
    <text evidence="16">Belongs to the transpeptidase family. FtsI subfamily.</text>
</comment>
<dbReference type="GO" id="GO:0008360">
    <property type="term" value="P:regulation of cell shape"/>
    <property type="evidence" value="ECO:0007669"/>
    <property type="project" value="UniProtKB-KW"/>
</dbReference>
<dbReference type="GO" id="GO:0008955">
    <property type="term" value="F:peptidoglycan glycosyltransferase activity"/>
    <property type="evidence" value="ECO:0007669"/>
    <property type="project" value="InterPro"/>
</dbReference>
<comment type="subcellular location">
    <subcellularLocation>
        <location evidence="1">Membrane</location>
    </subcellularLocation>
</comment>
<evidence type="ECO:0000313" key="21">
    <source>
        <dbReference type="Proteomes" id="UP000548632"/>
    </source>
</evidence>
<keyword evidence="10 16" id="KW-0573">Peptidoglycan synthesis</keyword>
<evidence type="ECO:0000256" key="4">
    <source>
        <dbReference type="ARBA" id="ARBA00022618"/>
    </source>
</evidence>
<keyword evidence="3 16" id="KW-0997">Cell inner membrane</keyword>
<feature type="active site" description="Acyl-ester intermediate" evidence="16">
    <location>
        <position position="315"/>
    </location>
</feature>
<dbReference type="Gene3D" id="3.90.1310.10">
    <property type="entry name" value="Penicillin-binding protein 2a (Domain 2)"/>
    <property type="match status" value="1"/>
</dbReference>
<dbReference type="GO" id="GO:0043093">
    <property type="term" value="P:FtsZ-dependent cytokinesis"/>
    <property type="evidence" value="ECO:0007669"/>
    <property type="project" value="UniProtKB-UniRule"/>
</dbReference>
<feature type="domain" description="Penicillin-binding protein dimerisation" evidence="19">
    <location>
        <begin position="75"/>
        <end position="227"/>
    </location>
</feature>
<evidence type="ECO:0000313" key="20">
    <source>
        <dbReference type="EMBL" id="MBB1126170.1"/>
    </source>
</evidence>
<dbReference type="InterPro" id="IPR036138">
    <property type="entry name" value="PBP_dimer_sf"/>
</dbReference>
<dbReference type="GO" id="GO:0009252">
    <property type="term" value="P:peptidoglycan biosynthetic process"/>
    <property type="evidence" value="ECO:0007669"/>
    <property type="project" value="UniProtKB-UniRule"/>
</dbReference>
<keyword evidence="11 16" id="KW-1133">Transmembrane helix</keyword>
<evidence type="ECO:0000256" key="3">
    <source>
        <dbReference type="ARBA" id="ARBA00022519"/>
    </source>
</evidence>
<proteinExistence type="inferred from homology"/>
<name>A0A839HDG3_9GAMM</name>
<evidence type="ECO:0000256" key="1">
    <source>
        <dbReference type="ARBA" id="ARBA00004370"/>
    </source>
</evidence>
<evidence type="ECO:0000256" key="6">
    <source>
        <dbReference type="ARBA" id="ARBA00022670"/>
    </source>
</evidence>
<evidence type="ECO:0000256" key="2">
    <source>
        <dbReference type="ARBA" id="ARBA00022475"/>
    </source>
</evidence>
<keyword evidence="6 16" id="KW-0645">Protease</keyword>
<dbReference type="HAMAP" id="MF_02080">
    <property type="entry name" value="FtsI_transpept"/>
    <property type="match status" value="1"/>
</dbReference>
<dbReference type="GO" id="GO:0071555">
    <property type="term" value="P:cell wall organization"/>
    <property type="evidence" value="ECO:0007669"/>
    <property type="project" value="UniProtKB-KW"/>
</dbReference>
<evidence type="ECO:0000256" key="13">
    <source>
        <dbReference type="ARBA" id="ARBA00023210"/>
    </source>
</evidence>
<dbReference type="GO" id="GO:0008658">
    <property type="term" value="F:penicillin binding"/>
    <property type="evidence" value="ECO:0007669"/>
    <property type="project" value="InterPro"/>
</dbReference>
<keyword evidence="4 16" id="KW-0132">Cell division</keyword>
<dbReference type="PANTHER" id="PTHR30627:SF1">
    <property type="entry name" value="PEPTIDOGLYCAN D,D-TRANSPEPTIDASE FTSI"/>
    <property type="match status" value="1"/>
</dbReference>
<dbReference type="InterPro" id="IPR037532">
    <property type="entry name" value="FtsI_transpept"/>
</dbReference>
<dbReference type="InterPro" id="IPR012338">
    <property type="entry name" value="Beta-lactam/transpept-like"/>
</dbReference>
<dbReference type="UniPathway" id="UPA00219"/>
<organism evidence="20 21">
    <name type="scientific">Thiospirillum jenense</name>
    <dbReference type="NCBI Taxonomy" id="1653858"/>
    <lineage>
        <taxon>Bacteria</taxon>
        <taxon>Pseudomonadati</taxon>
        <taxon>Pseudomonadota</taxon>
        <taxon>Gammaproteobacteria</taxon>
        <taxon>Chromatiales</taxon>
        <taxon>Chromatiaceae</taxon>
        <taxon>Thiospirillum</taxon>
    </lineage>
</organism>
<dbReference type="SUPFAM" id="SSF56601">
    <property type="entry name" value="beta-lactamase/transpeptidase-like"/>
    <property type="match status" value="1"/>
</dbReference>
<dbReference type="GO" id="GO:0009002">
    <property type="term" value="F:serine-type D-Ala-D-Ala carboxypeptidase activity"/>
    <property type="evidence" value="ECO:0007669"/>
    <property type="project" value="UniProtKB-UniRule"/>
</dbReference>
<evidence type="ECO:0000256" key="5">
    <source>
        <dbReference type="ARBA" id="ARBA00022645"/>
    </source>
</evidence>
<dbReference type="Pfam" id="PF00905">
    <property type="entry name" value="Transpeptidase"/>
    <property type="match status" value="1"/>
</dbReference>
<keyword evidence="7 16" id="KW-0812">Transmembrane</keyword>
<keyword evidence="9 16" id="KW-0133">Cell shape</keyword>
<evidence type="ECO:0000256" key="7">
    <source>
        <dbReference type="ARBA" id="ARBA00022692"/>
    </source>
</evidence>
<evidence type="ECO:0000259" key="18">
    <source>
        <dbReference type="Pfam" id="PF00905"/>
    </source>
</evidence>
<comment type="function">
    <text evidence="16">Catalyzes cross-linking of the peptidoglycan cell wall at the division septum.</text>
</comment>
<dbReference type="InterPro" id="IPR001460">
    <property type="entry name" value="PCN-bd_Tpept"/>
</dbReference>
<feature type="domain" description="Penicillin-binding protein transpeptidase" evidence="18">
    <location>
        <begin position="268"/>
        <end position="572"/>
    </location>
</feature>
<feature type="region of interest" description="Disordered" evidence="17">
    <location>
        <begin position="1"/>
        <end position="21"/>
    </location>
</feature>
<evidence type="ECO:0000256" key="8">
    <source>
        <dbReference type="ARBA" id="ARBA00022801"/>
    </source>
</evidence>
<dbReference type="PANTHER" id="PTHR30627">
    <property type="entry name" value="PEPTIDOGLYCAN D,D-TRANSPEPTIDASE"/>
    <property type="match status" value="1"/>
</dbReference>
<keyword evidence="15 16" id="KW-0961">Cell wall biogenesis/degradation</keyword>
<dbReference type="SUPFAM" id="SSF56519">
    <property type="entry name" value="Penicillin binding protein dimerisation domain"/>
    <property type="match status" value="1"/>
</dbReference>
<dbReference type="Proteomes" id="UP000548632">
    <property type="component" value="Unassembled WGS sequence"/>
</dbReference>
<dbReference type="EC" id="3.4.16.4" evidence="16"/>
<evidence type="ECO:0000256" key="12">
    <source>
        <dbReference type="ARBA" id="ARBA00023136"/>
    </source>
</evidence>
<gene>
    <name evidence="16" type="primary">ftsI</name>
    <name evidence="20" type="ORF">HUK38_07990</name>
</gene>
<dbReference type="EMBL" id="JABVCQ010000014">
    <property type="protein sequence ID" value="MBB1126170.1"/>
    <property type="molecule type" value="Genomic_DNA"/>
</dbReference>
<keyword evidence="14 16" id="KW-0131">Cell cycle</keyword>
<evidence type="ECO:0000256" key="14">
    <source>
        <dbReference type="ARBA" id="ARBA00023306"/>
    </source>
</evidence>
<comment type="catalytic activity">
    <reaction evidence="16">
        <text>Preferential cleavage: (Ac)2-L-Lys-D-Ala-|-D-Ala. Also transpeptidation of peptidyl-alanyl moieties that are N-acyl substituents of D-alanine.</text>
        <dbReference type="EC" id="3.4.16.4"/>
    </reaction>
</comment>
<evidence type="ECO:0000256" key="11">
    <source>
        <dbReference type="ARBA" id="ARBA00022989"/>
    </source>
</evidence>
<dbReference type="Pfam" id="PF03717">
    <property type="entry name" value="PBP_dimer"/>
    <property type="match status" value="1"/>
</dbReference>
<comment type="caution">
    <text evidence="20">The sequence shown here is derived from an EMBL/GenBank/DDBJ whole genome shotgun (WGS) entry which is preliminary data.</text>
</comment>
<dbReference type="InterPro" id="IPR050515">
    <property type="entry name" value="Beta-lactam/transpept"/>
</dbReference>
<dbReference type="GO" id="GO:0006508">
    <property type="term" value="P:proteolysis"/>
    <property type="evidence" value="ECO:0007669"/>
    <property type="project" value="UniProtKB-KW"/>
</dbReference>
<evidence type="ECO:0000256" key="16">
    <source>
        <dbReference type="HAMAP-Rule" id="MF_02080"/>
    </source>
</evidence>
<keyword evidence="5 16" id="KW-0121">Carboxypeptidase</keyword>
<keyword evidence="8 16" id="KW-0378">Hydrolase</keyword>
<dbReference type="GO" id="GO:0000917">
    <property type="term" value="P:division septum assembly"/>
    <property type="evidence" value="ECO:0007669"/>
    <property type="project" value="UniProtKB-KW"/>
</dbReference>
<feature type="compositionally biased region" description="Low complexity" evidence="17">
    <location>
        <begin position="7"/>
        <end position="21"/>
    </location>
</feature>
<dbReference type="AlphaFoldDB" id="A0A839HDG3"/>
<dbReference type="Gene3D" id="3.30.450.330">
    <property type="match status" value="1"/>
</dbReference>
<dbReference type="Gene3D" id="3.40.710.10">
    <property type="entry name" value="DD-peptidase/beta-lactamase superfamily"/>
    <property type="match status" value="1"/>
</dbReference>